<dbReference type="Pfam" id="PF13646">
    <property type="entry name" value="HEAT_2"/>
    <property type="match status" value="2"/>
</dbReference>
<proteinExistence type="predicted"/>
<sequence length="751" mass="86081">MIDQEKIHCQCFSEDPEERIKALNQLNQNLSHISKKQQAWSDLHNLARDDSNKRYVRRDAILALGSAFKEISNKEKAWNDLIELANSEDSYVRYYAASALGSSLPNNSNKEQSWNDLIGLENDVDRDVRRALVSALRFSFSYVPDKEKAWNDLIGLTNDVDVHVRKTVAFTLSFSFSHTPNKEKAWNDLIKLTNDMNWRVRQTGAFTLGFVVSNAPQKEEIWNNLIELTNDKDSDVRNTATYSLGYSFLYISDKQKAWNDLHELTKNQDSSVRREIADVLGSVFSHIPDKELAWNDLHKLTNDEKSNIRASAASSLGSAFAYIPDKEQASNDLHRLTTDEECNVRSNVASSLGFVFSHVPNKKKAWSDLIILSKDKHKGTRESASYSLGKVSIYKASHAEEEDDYRRELETAIEFFEKAEPEYGLYGPSHFCLPFYRSFYSIVFGRHESRRKISRYEDIELEHTKKIIKGSKSKKLLLEAVENLANALKEIQNLDSLDIETTKGELNYYRKYCDRAAELMKETEESAPFATMTMRKGLPILDRKLKKILEEIQKKAKIACKESKGTDTEEIACAISKEVQNWEISSQEEMAFNVENLIFTLESNVPRIPENQYIFNRIQQIREQKDVPKQFGIVSTIIPLIPKIYMEQTVSEIKNDIKEIKGRVDYVIISLKPGIKEEIEISVGTEILGTGVTHKITIPLQEISYSELKEDLEKITGTKIDKLSKVPKRLANKIKGYLLLNDKEDVLEKLI</sequence>
<dbReference type="EMBL" id="CP009507">
    <property type="protein sequence ID" value="AKB31676.1"/>
    <property type="molecule type" value="Genomic_DNA"/>
</dbReference>
<organism evidence="1 2">
    <name type="scientific">Methanosarcina siciliae HI350</name>
    <dbReference type="NCBI Taxonomy" id="1434119"/>
    <lineage>
        <taxon>Archaea</taxon>
        <taxon>Methanobacteriati</taxon>
        <taxon>Methanobacteriota</taxon>
        <taxon>Stenosarchaea group</taxon>
        <taxon>Methanomicrobia</taxon>
        <taxon>Methanosarcinales</taxon>
        <taxon>Methanosarcinaceae</taxon>
        <taxon>Methanosarcina</taxon>
    </lineage>
</organism>
<dbReference type="GeneID" id="41604972"/>
<dbReference type="HOGENOM" id="CLU_014005_0_0_2"/>
<dbReference type="PANTHER" id="PTHR12697:SF5">
    <property type="entry name" value="DEOXYHYPUSINE HYDROXYLASE"/>
    <property type="match status" value="1"/>
</dbReference>
<protein>
    <submittedName>
        <fullName evidence="1">Phosphorylase</fullName>
    </submittedName>
</protein>
<gene>
    <name evidence="1" type="ORF">MSSIH_0986</name>
</gene>
<dbReference type="SUPFAM" id="SSF48371">
    <property type="entry name" value="ARM repeat"/>
    <property type="match status" value="1"/>
</dbReference>
<dbReference type="Proteomes" id="UP000033092">
    <property type="component" value="Chromosome"/>
</dbReference>
<accession>A0A0E3LAA4</accession>
<dbReference type="AlphaFoldDB" id="A0A0E3LAA4"/>
<dbReference type="GO" id="GO:0016491">
    <property type="term" value="F:oxidoreductase activity"/>
    <property type="evidence" value="ECO:0007669"/>
    <property type="project" value="TreeGrafter"/>
</dbReference>
<dbReference type="InterPro" id="IPR016024">
    <property type="entry name" value="ARM-type_fold"/>
</dbReference>
<dbReference type="InterPro" id="IPR011989">
    <property type="entry name" value="ARM-like"/>
</dbReference>
<evidence type="ECO:0000313" key="1">
    <source>
        <dbReference type="EMBL" id="AKB31676.1"/>
    </source>
</evidence>
<reference evidence="1 2" key="1">
    <citation type="submission" date="2014-07" db="EMBL/GenBank/DDBJ databases">
        <title>Methanogenic archaea and the global carbon cycle.</title>
        <authorList>
            <person name="Henriksen J.R."/>
            <person name="Luke J."/>
            <person name="Reinhart S."/>
            <person name="Benedict M.N."/>
            <person name="Youngblut N.D."/>
            <person name="Metcalf M.E."/>
            <person name="Whitaker R.J."/>
            <person name="Metcalf W.W."/>
        </authorList>
    </citation>
    <scope>NUCLEOTIDE SEQUENCE [LARGE SCALE GENOMIC DNA]</scope>
    <source>
        <strain evidence="1 2">HI350</strain>
    </source>
</reference>
<dbReference type="PATRIC" id="fig|1434119.4.peg.1243"/>
<dbReference type="RefSeq" id="WP_148704988.1">
    <property type="nucleotide sequence ID" value="NZ_CP009507.1"/>
</dbReference>
<name>A0A0E3LAA4_9EURY</name>
<dbReference type="Gene3D" id="1.25.10.10">
    <property type="entry name" value="Leucine-rich Repeat Variant"/>
    <property type="match status" value="3"/>
</dbReference>
<dbReference type="KEGG" id="msz:MSSIH_0986"/>
<evidence type="ECO:0000313" key="2">
    <source>
        <dbReference type="Proteomes" id="UP000033092"/>
    </source>
</evidence>
<dbReference type="PANTHER" id="PTHR12697">
    <property type="entry name" value="PBS LYASE HEAT-LIKE PROTEIN"/>
    <property type="match status" value="1"/>
</dbReference>